<organism evidence="2 3">
    <name type="scientific">Sphaerospermopsis reniformis</name>
    <dbReference type="NCBI Taxonomy" id="531300"/>
    <lineage>
        <taxon>Bacteria</taxon>
        <taxon>Bacillati</taxon>
        <taxon>Cyanobacteriota</taxon>
        <taxon>Cyanophyceae</taxon>
        <taxon>Nostocales</taxon>
        <taxon>Aphanizomenonaceae</taxon>
        <taxon>Sphaerospermopsis</taxon>
    </lineage>
</organism>
<keyword evidence="3" id="KW-1185">Reference proteome</keyword>
<evidence type="ECO:0000313" key="2">
    <source>
        <dbReference type="EMBL" id="GCL38625.1"/>
    </source>
</evidence>
<evidence type="ECO:0000256" key="1">
    <source>
        <dbReference type="SAM" id="Phobius"/>
    </source>
</evidence>
<comment type="caution">
    <text evidence="2">The sequence shown here is derived from an EMBL/GenBank/DDBJ whole genome shotgun (WGS) entry which is preliminary data.</text>
</comment>
<sequence length="99" mass="11281">MKITKQQILTIHTFCVSASLHEINSYQYSTRKTNNIEETPSGSDDSLIAKNLQKEQYIGIAILLVGLITIIGFFSRRFEYALIFALTITMILMVFFLTV</sequence>
<dbReference type="Proteomes" id="UP000300142">
    <property type="component" value="Unassembled WGS sequence"/>
</dbReference>
<feature type="transmembrane region" description="Helical" evidence="1">
    <location>
        <begin position="57"/>
        <end position="74"/>
    </location>
</feature>
<proteinExistence type="predicted"/>
<feature type="transmembrane region" description="Helical" evidence="1">
    <location>
        <begin position="80"/>
        <end position="98"/>
    </location>
</feature>
<dbReference type="AlphaFoldDB" id="A0A480A103"/>
<reference evidence="3" key="1">
    <citation type="submission" date="2019-02" db="EMBL/GenBank/DDBJ databases">
        <title>Draft genome sequence of Sphaerospermopsis reniformis NIES-1949.</title>
        <authorList>
            <person name="Yamaguchi H."/>
            <person name="Suzuki S."/>
            <person name="Kawachi M."/>
        </authorList>
    </citation>
    <scope>NUCLEOTIDE SEQUENCE [LARGE SCALE GENOMIC DNA]</scope>
    <source>
        <strain evidence="3">NIES-1949</strain>
    </source>
</reference>
<keyword evidence="1" id="KW-0812">Transmembrane</keyword>
<protein>
    <submittedName>
        <fullName evidence="2">Uncharacterized protein</fullName>
    </submittedName>
</protein>
<accession>A0A480A103</accession>
<name>A0A480A103_9CYAN</name>
<evidence type="ECO:0000313" key="3">
    <source>
        <dbReference type="Proteomes" id="UP000300142"/>
    </source>
</evidence>
<dbReference type="EMBL" id="BJCE01000158">
    <property type="protein sequence ID" value="GCL38625.1"/>
    <property type="molecule type" value="Genomic_DNA"/>
</dbReference>
<dbReference type="RefSeq" id="WP_236104115.1">
    <property type="nucleotide sequence ID" value="NZ_BJCE01000158.1"/>
</dbReference>
<keyword evidence="1" id="KW-1133">Transmembrane helix</keyword>
<keyword evidence="1" id="KW-0472">Membrane</keyword>
<gene>
    <name evidence="2" type="ORF">SR1949_37420</name>
</gene>